<evidence type="ECO:0000256" key="2">
    <source>
        <dbReference type="ARBA" id="ARBA00022618"/>
    </source>
</evidence>
<comment type="subcellular location">
    <subcellularLocation>
        <location evidence="5">Cytoplasm</location>
    </subcellularLocation>
    <text evidence="5">Associated with two foci at the outer edges of the nucleoid region in young cells, and at four foci within both cell halves in older cells.</text>
</comment>
<dbReference type="Pfam" id="PF04079">
    <property type="entry name" value="SMC_ScpB"/>
    <property type="match status" value="1"/>
</dbReference>
<dbReference type="NCBIfam" id="TIGR00281">
    <property type="entry name" value="SMC-Scp complex subunit ScpB"/>
    <property type="match status" value="1"/>
</dbReference>
<comment type="similarity">
    <text evidence="5">Belongs to the ScpB family.</text>
</comment>
<dbReference type="PANTHER" id="PTHR34298">
    <property type="entry name" value="SEGREGATION AND CONDENSATION PROTEIN B"/>
    <property type="match status" value="1"/>
</dbReference>
<dbReference type="Gene3D" id="1.10.10.10">
    <property type="entry name" value="Winged helix-like DNA-binding domain superfamily/Winged helix DNA-binding domain"/>
    <property type="match status" value="2"/>
</dbReference>
<evidence type="ECO:0000313" key="8">
    <source>
        <dbReference type="Proteomes" id="UP000010880"/>
    </source>
</evidence>
<dbReference type="InterPro" id="IPR005234">
    <property type="entry name" value="ScpB_csome_segregation"/>
</dbReference>
<dbReference type="RefSeq" id="WP_015326309.1">
    <property type="nucleotide sequence ID" value="NC_019978.1"/>
</dbReference>
<dbReference type="GO" id="GO:0051301">
    <property type="term" value="P:cell division"/>
    <property type="evidence" value="ECO:0007669"/>
    <property type="project" value="UniProtKB-KW"/>
</dbReference>
<gene>
    <name evidence="5" type="primary">scpB</name>
    <name evidence="7" type="ordered locus">Halha_0610</name>
</gene>
<protein>
    <recommendedName>
        <fullName evidence="5">Segregation and condensation protein B</fullName>
    </recommendedName>
</protein>
<dbReference type="KEGG" id="hhl:Halha_0610"/>
<dbReference type="AlphaFoldDB" id="L0K8Y5"/>
<evidence type="ECO:0000256" key="1">
    <source>
        <dbReference type="ARBA" id="ARBA00022490"/>
    </source>
</evidence>
<dbReference type="eggNOG" id="COG1386">
    <property type="taxonomic scope" value="Bacteria"/>
</dbReference>
<dbReference type="InterPro" id="IPR036388">
    <property type="entry name" value="WH-like_DNA-bd_sf"/>
</dbReference>
<dbReference type="PIRSF" id="PIRSF019345">
    <property type="entry name" value="ScpB"/>
    <property type="match status" value="1"/>
</dbReference>
<dbReference type="GO" id="GO:0006260">
    <property type="term" value="P:DNA replication"/>
    <property type="evidence" value="ECO:0007669"/>
    <property type="project" value="UniProtKB-UniRule"/>
</dbReference>
<dbReference type="EMBL" id="CP003359">
    <property type="protein sequence ID" value="AGB40583.1"/>
    <property type="molecule type" value="Genomic_DNA"/>
</dbReference>
<dbReference type="PATRIC" id="fig|748449.3.peg.570"/>
<reference evidence="8" key="1">
    <citation type="submission" date="2012-02" db="EMBL/GenBank/DDBJ databases">
        <title>The complete genome of Halobacteroides halobius DSM 5150.</title>
        <authorList>
            <person name="Lucas S."/>
            <person name="Copeland A."/>
            <person name="Lapidus A."/>
            <person name="Glavina del Rio T."/>
            <person name="Dalin E."/>
            <person name="Tice H."/>
            <person name="Bruce D."/>
            <person name="Goodwin L."/>
            <person name="Pitluck S."/>
            <person name="Peters L."/>
            <person name="Mikhailova N."/>
            <person name="Gu W."/>
            <person name="Kyrpides N."/>
            <person name="Mavromatis K."/>
            <person name="Ivanova N."/>
            <person name="Brettin T."/>
            <person name="Detter J.C."/>
            <person name="Han C."/>
            <person name="Larimer F."/>
            <person name="Land M."/>
            <person name="Hauser L."/>
            <person name="Markowitz V."/>
            <person name="Cheng J.-F."/>
            <person name="Hugenholtz P."/>
            <person name="Woyke T."/>
            <person name="Wu D."/>
            <person name="Tindall B."/>
            <person name="Pomrenke H."/>
            <person name="Brambilla E."/>
            <person name="Klenk H.-P."/>
            <person name="Eisen J.A."/>
        </authorList>
    </citation>
    <scope>NUCLEOTIDE SEQUENCE [LARGE SCALE GENOMIC DNA]</scope>
    <source>
        <strain evidence="8">ATCC 35273 / DSM 5150 / MD-1</strain>
    </source>
</reference>
<feature type="compositionally biased region" description="Acidic residues" evidence="6">
    <location>
        <begin position="171"/>
        <end position="188"/>
    </location>
</feature>
<dbReference type="GO" id="GO:0051304">
    <property type="term" value="P:chromosome separation"/>
    <property type="evidence" value="ECO:0007669"/>
    <property type="project" value="InterPro"/>
</dbReference>
<dbReference type="STRING" id="748449.Halha_0610"/>
<evidence type="ECO:0000256" key="4">
    <source>
        <dbReference type="ARBA" id="ARBA00023306"/>
    </source>
</evidence>
<comment type="function">
    <text evidence="5">Participates in chromosomal partition during cell division. May act via the formation of a condensin-like complex containing Smc and ScpA that pull DNA away from mid-cell into both cell halves.</text>
</comment>
<evidence type="ECO:0000256" key="6">
    <source>
        <dbReference type="SAM" id="MobiDB-lite"/>
    </source>
</evidence>
<keyword evidence="1 5" id="KW-0963">Cytoplasm</keyword>
<comment type="subunit">
    <text evidence="5">Homodimer. Homodimerization may be required to stabilize the binding of ScpA to the Smc head domains. Component of a cohesin-like complex composed of ScpA, ScpB and the Smc homodimer, in which ScpA and ScpB bind to the head domain of Smc. The presence of the three proteins is required for the association of the complex with DNA.</text>
</comment>
<dbReference type="Proteomes" id="UP000010880">
    <property type="component" value="Chromosome"/>
</dbReference>
<organism evidence="7 8">
    <name type="scientific">Halobacteroides halobius (strain ATCC 35273 / DSM 5150 / MD-1)</name>
    <dbReference type="NCBI Taxonomy" id="748449"/>
    <lineage>
        <taxon>Bacteria</taxon>
        <taxon>Bacillati</taxon>
        <taxon>Bacillota</taxon>
        <taxon>Clostridia</taxon>
        <taxon>Halanaerobiales</taxon>
        <taxon>Halobacteroidaceae</taxon>
        <taxon>Halobacteroides</taxon>
    </lineage>
</organism>
<keyword evidence="4 5" id="KW-0131">Cell cycle</keyword>
<dbReference type="HOGENOM" id="CLU_045647_5_3_9"/>
<evidence type="ECO:0000313" key="7">
    <source>
        <dbReference type="EMBL" id="AGB40583.1"/>
    </source>
</evidence>
<dbReference type="SUPFAM" id="SSF46785">
    <property type="entry name" value="Winged helix' DNA-binding domain"/>
    <property type="match status" value="2"/>
</dbReference>
<dbReference type="GO" id="GO:0005737">
    <property type="term" value="C:cytoplasm"/>
    <property type="evidence" value="ECO:0007669"/>
    <property type="project" value="UniProtKB-SubCell"/>
</dbReference>
<dbReference type="InterPro" id="IPR036390">
    <property type="entry name" value="WH_DNA-bd_sf"/>
</dbReference>
<dbReference type="HAMAP" id="MF_01804">
    <property type="entry name" value="ScpB"/>
    <property type="match status" value="1"/>
</dbReference>
<dbReference type="PANTHER" id="PTHR34298:SF2">
    <property type="entry name" value="SEGREGATION AND CONDENSATION PROTEIN B"/>
    <property type="match status" value="1"/>
</dbReference>
<proteinExistence type="inferred from homology"/>
<keyword evidence="8" id="KW-1185">Reference proteome</keyword>
<accession>L0K8Y5</accession>
<evidence type="ECO:0000256" key="3">
    <source>
        <dbReference type="ARBA" id="ARBA00022829"/>
    </source>
</evidence>
<sequence length="188" mass="21165">MNKQEAKAAVEALLFMATDSLAVKDIKEVTNLTTTEVNQILTQLKEDYQAVDKGIKLVQVNQGFQFQTKSEYRSFIKAMHKPKEDNTLSQAALETLAIIAYKQPATRSEVEEIRGVNVEKALKTIQKRGLVEEKGRKDAIGRPIIYGTTDLFLEYMGLSSLDELPPPQEFNEVDDSEIEEELDNEPDA</sequence>
<name>L0K8Y5_HALHC</name>
<keyword evidence="2 5" id="KW-0132">Cell division</keyword>
<evidence type="ECO:0000256" key="5">
    <source>
        <dbReference type="HAMAP-Rule" id="MF_01804"/>
    </source>
</evidence>
<feature type="region of interest" description="Disordered" evidence="6">
    <location>
        <begin position="163"/>
        <end position="188"/>
    </location>
</feature>
<keyword evidence="3 5" id="KW-0159">Chromosome partition</keyword>